<sequence>MKTVVGVVIAVIMVLLSAYSGFAQGKFSLSVSGAPTYSYLKAKQTFLLPGNSNGNIIPVDVSSRITGRGYTVGVMGKYEFVPRWSVSTGVWMSYTRTDMPSVETNTPSVDFIVGQTRGRNVQVPVLVNFQSSTRRLSPYFSAGALLSFRSTNYLNIGNDQEIRIKTGKHAVTVVPTVGVGAIYRMSNHLSLAVQPTFNYYLPQGTYSSYFSGRASLQTQVFYTF</sequence>
<reference evidence="1 2" key="1">
    <citation type="submission" date="2020-04" db="EMBL/GenBank/DDBJ databases">
        <title>Genome sequencing of novel species.</title>
        <authorList>
            <person name="Heo J."/>
            <person name="Kim S.-J."/>
            <person name="Kim J.-S."/>
            <person name="Hong S.-B."/>
            <person name="Kwon S.-W."/>
        </authorList>
    </citation>
    <scope>NUCLEOTIDE SEQUENCE [LARGE SCALE GENOMIC DNA]</scope>
    <source>
        <strain evidence="1 2">CJU-R4</strain>
    </source>
</reference>
<accession>A0A7L5DRQ3</accession>
<keyword evidence="2" id="KW-1185">Reference proteome</keyword>
<dbReference type="KEGG" id="srho:HH216_22070"/>
<dbReference type="InterPro" id="IPR011250">
    <property type="entry name" value="OMP/PagP_B-barrel"/>
</dbReference>
<proteinExistence type="predicted"/>
<gene>
    <name evidence="1" type="ORF">HH216_22070</name>
</gene>
<organism evidence="1 2">
    <name type="scientific">Spirosoma rhododendri</name>
    <dbReference type="NCBI Taxonomy" id="2728024"/>
    <lineage>
        <taxon>Bacteria</taxon>
        <taxon>Pseudomonadati</taxon>
        <taxon>Bacteroidota</taxon>
        <taxon>Cytophagia</taxon>
        <taxon>Cytophagales</taxon>
        <taxon>Cytophagaceae</taxon>
        <taxon>Spirosoma</taxon>
    </lineage>
</organism>
<name>A0A7L5DRQ3_9BACT</name>
<evidence type="ECO:0000313" key="1">
    <source>
        <dbReference type="EMBL" id="QJD80805.1"/>
    </source>
</evidence>
<evidence type="ECO:0000313" key="2">
    <source>
        <dbReference type="Proteomes" id="UP000501128"/>
    </source>
</evidence>
<dbReference type="EMBL" id="CP051677">
    <property type="protein sequence ID" value="QJD80805.1"/>
    <property type="molecule type" value="Genomic_DNA"/>
</dbReference>
<dbReference type="Gene3D" id="2.40.160.20">
    <property type="match status" value="1"/>
</dbReference>
<dbReference type="Proteomes" id="UP000501128">
    <property type="component" value="Chromosome"/>
</dbReference>
<protein>
    <submittedName>
        <fullName evidence="1">PorT family protein</fullName>
    </submittedName>
</protein>
<dbReference type="AlphaFoldDB" id="A0A7L5DRQ3"/>
<dbReference type="RefSeq" id="WP_169552825.1">
    <property type="nucleotide sequence ID" value="NZ_CP051677.1"/>
</dbReference>
<dbReference type="SUPFAM" id="SSF56925">
    <property type="entry name" value="OMPA-like"/>
    <property type="match status" value="1"/>
</dbReference>